<feature type="domain" description="HPP transmembrane region" evidence="1">
    <location>
        <begin position="9"/>
        <end position="171"/>
    </location>
</feature>
<dbReference type="PANTHER" id="PTHR33741:SF5">
    <property type="entry name" value="TRANSMEMBRANE PROTEIN DDB_G0269096-RELATED"/>
    <property type="match status" value="1"/>
</dbReference>
<evidence type="ECO:0000313" key="2">
    <source>
        <dbReference type="EMBL" id="QIR75060.1"/>
    </source>
</evidence>
<evidence type="ECO:0000259" key="1">
    <source>
        <dbReference type="Pfam" id="PF04982"/>
    </source>
</evidence>
<dbReference type="Pfam" id="PF04982">
    <property type="entry name" value="TM_HPP"/>
    <property type="match status" value="1"/>
</dbReference>
<dbReference type="Proteomes" id="UP000502831">
    <property type="component" value="Chromosome"/>
</dbReference>
<dbReference type="AlphaFoldDB" id="A0A6G9VY79"/>
<reference evidence="2 3" key="1">
    <citation type="journal article" date="2017" name="Environ. Sci. Technol.">
        <title>Organohalide Respiration with Chlorinated Ethenes under Low pH Conditions.</title>
        <authorList>
            <person name="Yang Y."/>
            <person name="Capiro N.L."/>
            <person name="Marcet T.F."/>
            <person name="Yan J."/>
            <person name="Pennell K.D."/>
            <person name="Loffler F.E."/>
        </authorList>
    </citation>
    <scope>NUCLEOTIDE SEQUENCE [LARGE SCALE GENOMIC DNA]</scope>
    <source>
        <strain evidence="2 3">ACSDCE</strain>
    </source>
</reference>
<dbReference type="InterPro" id="IPR007065">
    <property type="entry name" value="HPP"/>
</dbReference>
<evidence type="ECO:0000313" key="3">
    <source>
        <dbReference type="Proteomes" id="UP000502831"/>
    </source>
</evidence>
<accession>A0A6G9VY79</accession>
<name>A0A6G9VY79_9BACT</name>
<organism evidence="2 3">
    <name type="scientific">Sulfurospirillum diekertiae</name>
    <dbReference type="NCBI Taxonomy" id="1854492"/>
    <lineage>
        <taxon>Bacteria</taxon>
        <taxon>Pseudomonadati</taxon>
        <taxon>Campylobacterota</taxon>
        <taxon>Epsilonproteobacteria</taxon>
        <taxon>Campylobacterales</taxon>
        <taxon>Sulfurospirillaceae</taxon>
        <taxon>Sulfurospirillum</taxon>
    </lineage>
</organism>
<dbReference type="PANTHER" id="PTHR33741">
    <property type="entry name" value="TRANSMEMBRANE PROTEIN DDB_G0269096-RELATED"/>
    <property type="match status" value="1"/>
</dbReference>
<dbReference type="EMBL" id="CP039734">
    <property type="protein sequence ID" value="QIR75060.1"/>
    <property type="molecule type" value="Genomic_DNA"/>
</dbReference>
<dbReference type="InterPro" id="IPR058581">
    <property type="entry name" value="TM_HPP"/>
</dbReference>
<protein>
    <submittedName>
        <fullName evidence="2">HPP family protein</fullName>
    </submittedName>
</protein>
<sequence length="175" mass="19159">MKAKSQLPSRKPLSKILWSGLGAFIGIYLVAIFGHYFAIEESFFLLGSFGASAVLIYGAPQADFSQPRNIIGGHVLSACVAVFLLKTFSSVFSTEFLCALSVSLSIIVMHFTRTMHPPGGATALIYVMGGEQIHKLGWLYPLTPIGFGALIMLLVALLINNLSSNSKRHYPTYWW</sequence>
<gene>
    <name evidence="2" type="ORF">FA584_02045</name>
</gene>
<proteinExistence type="predicted"/>